<feature type="transmembrane region" description="Helical" evidence="7">
    <location>
        <begin position="287"/>
        <end position="311"/>
    </location>
</feature>
<evidence type="ECO:0000256" key="7">
    <source>
        <dbReference type="SAM" id="Phobius"/>
    </source>
</evidence>
<dbReference type="EMBL" id="CACVBM020001085">
    <property type="protein sequence ID" value="CAA7029764.1"/>
    <property type="molecule type" value="Genomic_DNA"/>
</dbReference>
<feature type="transmembrane region" description="Helical" evidence="7">
    <location>
        <begin position="33"/>
        <end position="53"/>
    </location>
</feature>
<keyword evidence="6 7" id="KW-0472">Membrane</keyword>
<evidence type="ECO:0000256" key="3">
    <source>
        <dbReference type="ARBA" id="ARBA00022448"/>
    </source>
</evidence>
<feature type="transmembrane region" description="Helical" evidence="7">
    <location>
        <begin position="197"/>
        <end position="214"/>
    </location>
</feature>
<dbReference type="PANTHER" id="PTHR10332:SF71">
    <property type="entry name" value="EQUILIBRATIVE NUCLEOSIDE TRANSPORTER"/>
    <property type="match status" value="1"/>
</dbReference>
<keyword evidence="9" id="KW-1185">Reference proteome</keyword>
<evidence type="ECO:0008006" key="10">
    <source>
        <dbReference type="Google" id="ProtNLM"/>
    </source>
</evidence>
<reference evidence="8" key="1">
    <citation type="submission" date="2020-01" db="EMBL/GenBank/DDBJ databases">
        <authorList>
            <person name="Mishra B."/>
        </authorList>
    </citation>
    <scope>NUCLEOTIDE SEQUENCE [LARGE SCALE GENOMIC DNA]</scope>
</reference>
<evidence type="ECO:0000256" key="5">
    <source>
        <dbReference type="ARBA" id="ARBA00022989"/>
    </source>
</evidence>
<comment type="subcellular location">
    <subcellularLocation>
        <location evidence="1">Membrane</location>
        <topology evidence="1">Multi-pass membrane protein</topology>
    </subcellularLocation>
</comment>
<name>A0A6D2IHR1_9BRAS</name>
<feature type="transmembrane region" description="Helical" evidence="7">
    <location>
        <begin position="251"/>
        <end position="275"/>
    </location>
</feature>
<evidence type="ECO:0000256" key="2">
    <source>
        <dbReference type="ARBA" id="ARBA00007965"/>
    </source>
</evidence>
<organism evidence="8 9">
    <name type="scientific">Microthlaspi erraticum</name>
    <dbReference type="NCBI Taxonomy" id="1685480"/>
    <lineage>
        <taxon>Eukaryota</taxon>
        <taxon>Viridiplantae</taxon>
        <taxon>Streptophyta</taxon>
        <taxon>Embryophyta</taxon>
        <taxon>Tracheophyta</taxon>
        <taxon>Spermatophyta</taxon>
        <taxon>Magnoliopsida</taxon>
        <taxon>eudicotyledons</taxon>
        <taxon>Gunneridae</taxon>
        <taxon>Pentapetalae</taxon>
        <taxon>rosids</taxon>
        <taxon>malvids</taxon>
        <taxon>Brassicales</taxon>
        <taxon>Brassicaceae</taxon>
        <taxon>Coluteocarpeae</taxon>
        <taxon>Microthlaspi</taxon>
    </lineage>
</organism>
<comment type="similarity">
    <text evidence="2">Belongs to the SLC29A/ENT transporter (TC 2.A.57) family.</text>
</comment>
<dbReference type="PANTHER" id="PTHR10332">
    <property type="entry name" value="EQUILIBRATIVE NUCLEOSIDE TRANSPORTER"/>
    <property type="match status" value="1"/>
</dbReference>
<accession>A0A6D2IHR1</accession>
<dbReference type="Proteomes" id="UP000467841">
    <property type="component" value="Unassembled WGS sequence"/>
</dbReference>
<keyword evidence="5 7" id="KW-1133">Transmembrane helix</keyword>
<dbReference type="GO" id="GO:0005886">
    <property type="term" value="C:plasma membrane"/>
    <property type="evidence" value="ECO:0007669"/>
    <property type="project" value="TreeGrafter"/>
</dbReference>
<dbReference type="Pfam" id="PF01733">
    <property type="entry name" value="Nucleoside_tran"/>
    <property type="match status" value="2"/>
</dbReference>
<sequence length="318" mass="34648">MGQLLAWNTILTIEDYYYEIFPVDLASKGKGGLIPFVLLCSVVAGFGVANALVEGAMIGELSNICPDLIQPFAAGLGIAGVTTSVLRLLTKAVFQNSPDGLRKGALVFLAISFIVELMSVVIYGCLFPKLSVVKNYRASVSNETAEESRVPHVDKLELAQDNIDKVISLFATYALTLSIFPGFLYENTGKHTSWYPLLLITCFNVCDALSRYIVLINRLKMESGKWIIVCVVSRVLLVPAFYFTAKYSGQGWMIFLTSFLGISNGYLTVCTLTGTSKRTYNASEANALGNMLVGSMLSGIFAGICLSWLWLIGSKISF</sequence>
<dbReference type="InterPro" id="IPR002259">
    <property type="entry name" value="Eqnu_transpt"/>
</dbReference>
<dbReference type="AlphaFoldDB" id="A0A6D2IHR1"/>
<feature type="transmembrane region" description="Helical" evidence="7">
    <location>
        <begin position="166"/>
        <end position="185"/>
    </location>
</feature>
<feature type="transmembrane region" description="Helical" evidence="7">
    <location>
        <begin position="106"/>
        <end position="127"/>
    </location>
</feature>
<dbReference type="OrthoDB" id="1856718at2759"/>
<evidence type="ECO:0000256" key="6">
    <source>
        <dbReference type="ARBA" id="ARBA00023136"/>
    </source>
</evidence>
<comment type="caution">
    <text evidence="8">The sequence shown here is derived from an EMBL/GenBank/DDBJ whole genome shotgun (WGS) entry which is preliminary data.</text>
</comment>
<keyword evidence="4 7" id="KW-0812">Transmembrane</keyword>
<evidence type="ECO:0000313" key="8">
    <source>
        <dbReference type="EMBL" id="CAA7029764.1"/>
    </source>
</evidence>
<evidence type="ECO:0000256" key="1">
    <source>
        <dbReference type="ARBA" id="ARBA00004141"/>
    </source>
</evidence>
<protein>
    <recommendedName>
        <fullName evidence="10">Equilibrative nucleoside transporter</fullName>
    </recommendedName>
</protein>
<feature type="transmembrane region" description="Helical" evidence="7">
    <location>
        <begin position="226"/>
        <end position="245"/>
    </location>
</feature>
<evidence type="ECO:0000256" key="4">
    <source>
        <dbReference type="ARBA" id="ARBA00022692"/>
    </source>
</evidence>
<dbReference type="GO" id="GO:0005337">
    <property type="term" value="F:nucleoside transmembrane transporter activity"/>
    <property type="evidence" value="ECO:0007669"/>
    <property type="project" value="InterPro"/>
</dbReference>
<evidence type="ECO:0000313" key="9">
    <source>
        <dbReference type="Proteomes" id="UP000467841"/>
    </source>
</evidence>
<proteinExistence type="inferred from homology"/>
<keyword evidence="3" id="KW-0813">Transport</keyword>
<feature type="transmembrane region" description="Helical" evidence="7">
    <location>
        <begin position="65"/>
        <end position="86"/>
    </location>
</feature>
<gene>
    <name evidence="8" type="ORF">MERR_LOCUS16999</name>
</gene>